<dbReference type="InterPro" id="IPR027417">
    <property type="entry name" value="P-loop_NTPase"/>
</dbReference>
<evidence type="ECO:0000313" key="2">
    <source>
        <dbReference type="Proteomes" id="UP000198426"/>
    </source>
</evidence>
<reference evidence="1 2" key="1">
    <citation type="submission" date="2017-06" db="EMBL/GenBank/DDBJ databases">
        <authorList>
            <person name="Kim H.J."/>
            <person name="Triplett B.A."/>
        </authorList>
    </citation>
    <scope>NUCLEOTIDE SEQUENCE [LARGE SCALE GENOMIC DNA]</scope>
    <source>
        <strain evidence="1 2">DSM 29339</strain>
    </source>
</reference>
<feature type="non-terminal residue" evidence="1">
    <location>
        <position position="1"/>
    </location>
</feature>
<dbReference type="Proteomes" id="UP000198426">
    <property type="component" value="Unassembled WGS sequence"/>
</dbReference>
<dbReference type="EMBL" id="FZOY01000030">
    <property type="protein sequence ID" value="SNT43253.1"/>
    <property type="molecule type" value="Genomic_DNA"/>
</dbReference>
<sequence>LYEEHVCQGDGHAQTGRLLLRPVVGFCAAVDNLSSLDPGVGKTSAIKHLVRQTLVSPHHHDVSFLLCLPRIAEIIRLAKELGLEEADYAVLTSDEKVNGLSSTAPSDARILLTTHEMVRRHVDGRSFNEASAFHFAGGVRTVRIWDEEFLPGEVVTVTQEELATLPAHLGRSQPRLRDAVDKFVEDMKAAANGDVLDFPALSSLYTGDSVDVQNSLGPNPGQIAIDALKSCMRLSGGKVRIARSSGRQITALGVRTTMPSDFYPLLVLDASGRVRQTYELLEKGPQIVRRLRTATKDYGNLTIRVMQRGGGKYSWQKHGQELAQEIASIISSKPEEPWLVIYHKSVLGGRFPEVVSEMASGDPARISFVNWGAHQGTNDYAHIPNVILAGTTFYEEHHYLGLAHLCAAIPTDIDPMPVLVDGVKAGEHSHHILQGLCRGSARRSID</sequence>
<accession>A0A239MLX0</accession>
<keyword evidence="2" id="KW-1185">Reference proteome</keyword>
<gene>
    <name evidence="1" type="ORF">SAMN05421757_1301</name>
</gene>
<dbReference type="SUPFAM" id="SSF52540">
    <property type="entry name" value="P-loop containing nucleoside triphosphate hydrolases"/>
    <property type="match status" value="1"/>
</dbReference>
<proteinExistence type="predicted"/>
<organism evidence="1 2">
    <name type="scientific">Tropicimonas sediminicola</name>
    <dbReference type="NCBI Taxonomy" id="1031541"/>
    <lineage>
        <taxon>Bacteria</taxon>
        <taxon>Pseudomonadati</taxon>
        <taxon>Pseudomonadota</taxon>
        <taxon>Alphaproteobacteria</taxon>
        <taxon>Rhodobacterales</taxon>
        <taxon>Roseobacteraceae</taxon>
        <taxon>Tropicimonas</taxon>
    </lineage>
</organism>
<evidence type="ECO:0000313" key="1">
    <source>
        <dbReference type="EMBL" id="SNT43253.1"/>
    </source>
</evidence>
<feature type="non-terminal residue" evidence="1">
    <location>
        <position position="446"/>
    </location>
</feature>
<dbReference type="AlphaFoldDB" id="A0A239MLX0"/>
<protein>
    <submittedName>
        <fullName evidence="1">Uncharacterized protein</fullName>
    </submittedName>
</protein>
<name>A0A239MLX0_9RHOB</name>